<dbReference type="EMBL" id="LR743507">
    <property type="protein sequence ID" value="CAA2103740.1"/>
    <property type="molecule type" value="Genomic_DNA"/>
</dbReference>
<dbReference type="AlphaFoldDB" id="A0A679J6X9"/>
<organism evidence="1">
    <name type="scientific">Variovorax paradoxus</name>
    <dbReference type="NCBI Taxonomy" id="34073"/>
    <lineage>
        <taxon>Bacteria</taxon>
        <taxon>Pseudomonadati</taxon>
        <taxon>Pseudomonadota</taxon>
        <taxon>Betaproteobacteria</taxon>
        <taxon>Burkholderiales</taxon>
        <taxon>Comamonadaceae</taxon>
        <taxon>Variovorax</taxon>
    </lineage>
</organism>
<sequence length="72" mass="8235">MLGALQQRVVDNFRGRLQEGMGRYCPDNHRARLKAWIDTGLQMYLDNVALHDVVFHEYRTGPQTAACATTTR</sequence>
<protein>
    <submittedName>
        <fullName evidence="1">Uncharacterized protein</fullName>
    </submittedName>
</protein>
<reference evidence="1" key="1">
    <citation type="submission" date="2019-12" db="EMBL/GenBank/DDBJ databases">
        <authorList>
            <person name="Cremers G."/>
        </authorList>
    </citation>
    <scope>NUCLEOTIDE SEQUENCE</scope>
    <source>
        <strain evidence="1">Vvax</strain>
    </source>
</reference>
<proteinExistence type="predicted"/>
<evidence type="ECO:0000313" key="1">
    <source>
        <dbReference type="EMBL" id="CAA2103740.1"/>
    </source>
</evidence>
<gene>
    <name evidence="1" type="ORF">VVAX_02412</name>
</gene>
<name>A0A679J6X9_VARPD</name>
<accession>A0A679J6X9</accession>